<dbReference type="EMBL" id="JACHVP010000006">
    <property type="protein sequence ID" value="MBB2969302.1"/>
    <property type="molecule type" value="Genomic_DNA"/>
</dbReference>
<evidence type="ECO:0000313" key="4">
    <source>
        <dbReference type="Proteomes" id="UP000538196"/>
    </source>
</evidence>
<proteinExistence type="predicted"/>
<protein>
    <submittedName>
        <fullName evidence="3">Uncharacterized protein</fullName>
    </submittedName>
</protein>
<feature type="compositionally biased region" description="Low complexity" evidence="1">
    <location>
        <begin position="55"/>
        <end position="70"/>
    </location>
</feature>
<evidence type="ECO:0000313" key="3">
    <source>
        <dbReference type="EMBL" id="MBB2969302.1"/>
    </source>
</evidence>
<dbReference type="RefSeq" id="WP_155829024.1">
    <property type="nucleotide sequence ID" value="NZ_JACHVP010000006.1"/>
</dbReference>
<accession>A0A7W4V0H1</accession>
<gene>
    <name evidence="3" type="ORF">FHX33_004085</name>
</gene>
<evidence type="ECO:0000256" key="1">
    <source>
        <dbReference type="SAM" id="MobiDB-lite"/>
    </source>
</evidence>
<name>A0A7W4V0H1_LEIAQ</name>
<reference evidence="3 4" key="1">
    <citation type="submission" date="2020-08" db="EMBL/GenBank/DDBJ databases">
        <title>Sequencing the genomes of 1000 actinobacteria strains.</title>
        <authorList>
            <person name="Klenk H.-P."/>
        </authorList>
    </citation>
    <scope>NUCLEOTIDE SEQUENCE [LARGE SCALE GENOMIC DNA]</scope>
    <source>
        <strain evidence="3 4">DSM 20146</strain>
    </source>
</reference>
<feature type="region of interest" description="Disordered" evidence="1">
    <location>
        <begin position="1"/>
        <end position="22"/>
    </location>
</feature>
<evidence type="ECO:0000256" key="2">
    <source>
        <dbReference type="SAM" id="Phobius"/>
    </source>
</evidence>
<comment type="caution">
    <text evidence="3">The sequence shown here is derived from an EMBL/GenBank/DDBJ whole genome shotgun (WGS) entry which is preliminary data.</text>
</comment>
<sequence>MNHRESARIKASERAAAERKRRKRRLIWTTTGAAVAVLAIGTGITVAAVASGTTTAPRATASAPPWAAPADPESRAKQAGLEVATMEGDVLHIHQHLSITIDGSAVTVPANLGVDPLQGTMSALHTHDTSGIIHVESATQRPFTLGQLFTEWGVRLKAHTIGPYVDGADDRRVTLFVDGKRSDTPLPALRLADRQDIDIVVTSHGRKATAPAPFDWAAAG</sequence>
<keyword evidence="4" id="KW-1185">Reference proteome</keyword>
<feature type="compositionally biased region" description="Basic and acidic residues" evidence="1">
    <location>
        <begin position="1"/>
        <end position="18"/>
    </location>
</feature>
<dbReference type="AlphaFoldDB" id="A0A7W4V0H1"/>
<dbReference type="Proteomes" id="UP000538196">
    <property type="component" value="Unassembled WGS sequence"/>
</dbReference>
<feature type="transmembrane region" description="Helical" evidence="2">
    <location>
        <begin position="26"/>
        <end position="50"/>
    </location>
</feature>
<organism evidence="3 4">
    <name type="scientific">Leifsonia aquatica</name>
    <name type="common">Corynebacterium aquaticum</name>
    <dbReference type="NCBI Taxonomy" id="144185"/>
    <lineage>
        <taxon>Bacteria</taxon>
        <taxon>Bacillati</taxon>
        <taxon>Actinomycetota</taxon>
        <taxon>Actinomycetes</taxon>
        <taxon>Micrococcales</taxon>
        <taxon>Microbacteriaceae</taxon>
        <taxon>Leifsonia</taxon>
    </lineage>
</organism>
<keyword evidence="2" id="KW-0472">Membrane</keyword>
<keyword evidence="2" id="KW-1133">Transmembrane helix</keyword>
<feature type="region of interest" description="Disordered" evidence="1">
    <location>
        <begin position="55"/>
        <end position="77"/>
    </location>
</feature>
<keyword evidence="2" id="KW-0812">Transmembrane</keyword>